<keyword evidence="2" id="KW-0472">Membrane</keyword>
<dbReference type="OrthoDB" id="372561at2759"/>
<evidence type="ECO:0000256" key="2">
    <source>
        <dbReference type="SAM" id="Phobius"/>
    </source>
</evidence>
<keyword evidence="4" id="KW-1185">Reference proteome</keyword>
<evidence type="ECO:0000256" key="1">
    <source>
        <dbReference type="SAM" id="MobiDB-lite"/>
    </source>
</evidence>
<feature type="transmembrane region" description="Helical" evidence="2">
    <location>
        <begin position="255"/>
        <end position="274"/>
    </location>
</feature>
<reference evidence="3 4" key="1">
    <citation type="submission" date="2016-06" db="EMBL/GenBank/DDBJ databases">
        <authorList>
            <consortium name="Pathogen Informatics"/>
        </authorList>
    </citation>
    <scope>NUCLEOTIDE SEQUENCE [LARGE SCALE GENOMIC DNA]</scope>
</reference>
<keyword evidence="2" id="KW-1133">Transmembrane helix</keyword>
<feature type="transmembrane region" description="Helical" evidence="2">
    <location>
        <begin position="183"/>
        <end position="201"/>
    </location>
</feature>
<dbReference type="VEuPathDB" id="PlasmoDB:PmUG01_10036700"/>
<accession>A0A1D3RIT6</accession>
<name>A0A1D3RIT6_PLAMA</name>
<feature type="transmembrane region" description="Helical" evidence="2">
    <location>
        <begin position="627"/>
        <end position="648"/>
    </location>
</feature>
<feature type="transmembrane region" description="Helical" evidence="2">
    <location>
        <begin position="758"/>
        <end position="782"/>
    </location>
</feature>
<evidence type="ECO:0000313" key="4">
    <source>
        <dbReference type="Proteomes" id="UP000219813"/>
    </source>
</evidence>
<proteinExistence type="predicted"/>
<feature type="compositionally biased region" description="Basic and acidic residues" evidence="1">
    <location>
        <begin position="1197"/>
        <end position="1217"/>
    </location>
</feature>
<dbReference type="Proteomes" id="UP000219813">
    <property type="component" value="Chromosome 10"/>
</dbReference>
<feature type="region of interest" description="Disordered" evidence="1">
    <location>
        <begin position="1197"/>
        <end position="1226"/>
    </location>
</feature>
<keyword evidence="2" id="KW-0812">Transmembrane</keyword>
<dbReference type="KEGG" id="pmal:PMUG01_10036700"/>
<dbReference type="OMA" id="FVHEIYE"/>
<dbReference type="EMBL" id="LT594631">
    <property type="protein sequence ID" value="SCN45033.1"/>
    <property type="molecule type" value="Genomic_DNA"/>
</dbReference>
<dbReference type="RefSeq" id="XP_028862141.1">
    <property type="nucleotide sequence ID" value="XM_029005564.1"/>
</dbReference>
<dbReference type="AlphaFoldDB" id="A0A1D3RIT6"/>
<gene>
    <name evidence="3" type="primary">PmUG01_10036700</name>
    <name evidence="3" type="ORF">PMUG01_10036700</name>
</gene>
<feature type="transmembrane region" description="Helical" evidence="2">
    <location>
        <begin position="813"/>
        <end position="831"/>
    </location>
</feature>
<dbReference type="GeneID" id="39869367"/>
<feature type="transmembrane region" description="Helical" evidence="2">
    <location>
        <begin position="418"/>
        <end position="437"/>
    </location>
</feature>
<sequence length="1226" mass="146949">MMNDSEILDLERIQNKILNKKEEYDYSFIINIVLLIIHVFLYIKLISIYYTYSNDEFINCFNQTLSYTLQNKYVSFSDIGIIQNNLSKINSMCNYEKINYSRFQKKSPLKYSLQFYNKNANTYIDYIISFNHLFNSAIFKEQTSISVTHYYYWTEWLLYILFNLFTFTVIYRDWEKKKTKKNIFQISIVALINLNILYQQFIDSIEYNSFHEKTLELLIYLYYLFLILNVLKASSKLCTLFIIPIKIIKQTIQYNCVLLAFLLSFLLFIIINYFSNDENFNSYFNSVYTFSDSSKYKNEFIYNFLFVLIFNFFFIPMIIIVSTATIFLVIYSYSDLFNFKPLNNPLWAKPKKYFFLLREDKKIASIELGEEKNDKKDGNYGDVGNNDNEENYENVDNYDNLEHYEDVEKSIRIDILKISNMFIFSLFLIVFVLKIFFDRNSFSHINANYAKLLKEPFITETNEEKSFDNFTHSSEYLEYLNSIVINNIMRNKKNLKNKKLFELESDFRENNIFVYENFFHIFPYDLYVKLSEGGKVLEEVTVDNPLLSDEPDTKKGELNQYKDLFDDKNGVVKYCNAYSVLYNFEHNLFVLINVSYSIQNNEQFRKKKEIFVQEINEFNNTNYRSKLIILILLLIITLSYSFSIMHLLYYVRNKFLLCFYVCFFIICILFFIFNFMTLQSVSNSNDYVDHIKNRNISDTFSVNKLDKFKSLINNLLRIKVCKFYGNLFSYIILVVVILKIYIFFFINYFTVFVKYKYYFFFITASIFFFVLLMSLLSSGAFFCFSKNFLTWVMLYYHIQTSETFSAYEVFNKFLFFFFLFYITSIYLFIFLKESEQNVKIKLNKNNEYILPFDDMIINDQDIFLYYKAVLYSLDKTFEKVRILKEKYEICQIINQQVQWYNHYCYQQFMQNNFLHSQPNLVNFYDYSMNGAHGISDELYNNQLPNRSVKKLEMRSQRMNDIKMDDQMISNNVTNGEKEDRKESTDKYIPENKNGMAITADKMEHTGIAENSLGNYLQDYNELTIALAVENMKLFFTKLLKAKYDFNFLHEKSAYSESNVQNGNNGKMRLINLIKRGMYDKNSVQKKERKKKKKRSQLKQMLNDLNIDLGYIENIKLSFTYILFLKIKRHILIHNINQLNSTKKDLKTEYQNKILYKSHLFNLQKKLSDDINEMEKSILLRNKLKSTVIHVIKDETFHKKQEDQKEKQDNHSEEEMKSDGGVFGKPI</sequence>
<organism evidence="3 4">
    <name type="scientific">Plasmodium malariae</name>
    <dbReference type="NCBI Taxonomy" id="5858"/>
    <lineage>
        <taxon>Eukaryota</taxon>
        <taxon>Sar</taxon>
        <taxon>Alveolata</taxon>
        <taxon>Apicomplexa</taxon>
        <taxon>Aconoidasida</taxon>
        <taxon>Haemosporida</taxon>
        <taxon>Plasmodiidae</taxon>
        <taxon>Plasmodium</taxon>
        <taxon>Plasmodium (Plasmodium)</taxon>
    </lineage>
</organism>
<evidence type="ECO:0000313" key="3">
    <source>
        <dbReference type="EMBL" id="SCN45033.1"/>
    </source>
</evidence>
<feature type="transmembrane region" description="Helical" evidence="2">
    <location>
        <begin position="655"/>
        <end position="676"/>
    </location>
</feature>
<feature type="transmembrane region" description="Helical" evidence="2">
    <location>
        <begin position="150"/>
        <end position="171"/>
    </location>
</feature>
<feature type="transmembrane region" description="Helical" evidence="2">
    <location>
        <begin position="28"/>
        <end position="52"/>
    </location>
</feature>
<feature type="transmembrane region" description="Helical" evidence="2">
    <location>
        <begin position="727"/>
        <end position="746"/>
    </location>
</feature>
<feature type="transmembrane region" description="Helical" evidence="2">
    <location>
        <begin position="300"/>
        <end position="333"/>
    </location>
</feature>
<protein>
    <submittedName>
        <fullName evidence="3">Uncharacterized protein</fullName>
    </submittedName>
</protein>